<dbReference type="SUPFAM" id="SSF54001">
    <property type="entry name" value="Cysteine proteinases"/>
    <property type="match status" value="1"/>
</dbReference>
<dbReference type="Pfam" id="PF18013">
    <property type="entry name" value="Phage_lysozyme2"/>
    <property type="match status" value="1"/>
</dbReference>
<accession>A0AAV3FSJ3</accession>
<dbReference type="PROSITE" id="PS50911">
    <property type="entry name" value="CHAP"/>
    <property type="match status" value="1"/>
</dbReference>
<dbReference type="SUPFAM" id="SSF51261">
    <property type="entry name" value="Duplicated hybrid motif"/>
    <property type="match status" value="1"/>
</dbReference>
<dbReference type="Pfam" id="PF05257">
    <property type="entry name" value="CHAP"/>
    <property type="match status" value="1"/>
</dbReference>
<dbReference type="Gene3D" id="3.90.1720.10">
    <property type="entry name" value="endopeptidase domain like (from Nostoc punctiforme)"/>
    <property type="match status" value="1"/>
</dbReference>
<dbReference type="InterPro" id="IPR007921">
    <property type="entry name" value="CHAP_dom"/>
</dbReference>
<dbReference type="Proteomes" id="UP000004423">
    <property type="component" value="Unassembled WGS sequence"/>
</dbReference>
<keyword evidence="1" id="KW-0472">Membrane</keyword>
<comment type="caution">
    <text evidence="3">The sequence shown here is derived from an EMBL/GenBank/DDBJ whole genome shotgun (WGS) entry which is preliminary data.</text>
</comment>
<evidence type="ECO:0000256" key="1">
    <source>
        <dbReference type="SAM" id="Phobius"/>
    </source>
</evidence>
<evidence type="ECO:0000313" key="3">
    <source>
        <dbReference type="EMBL" id="EIQ81919.1"/>
    </source>
</evidence>
<gene>
    <name evidence="3" type="ORF">SCAZ3_05885</name>
</gene>
<keyword evidence="1" id="KW-1133">Transmembrane helix</keyword>
<sequence>MREDKKVVKQARQNFRSDLKSARIHYRKEVRALKQTVPKIGRFRKPAQNSLFQEKKTEFKENLLSSQKETEEKFLKEITYVSPRLLRGKEIKNYRLPQAQERLRTARKHLSEVKLSEKSKSVNPKFTFKKENPSLKSRFQFHQEKSFDRLSAEKEVSSAKREVKQLKNVQKSKKSFTKVKARLGLAASESLDLVAQDDDLDGLRTLKDTSLKARRYGRLTYQAGKAAVKSGQTGVRFTKTKAAHGKERFHNFKNGKGFRRQKPLKPRRRYQTFLKHARKHSLAGVKGIVQAIKGSLTFFSAIAGNPLTWIVSGILLILLLMMSFFMSVSGSSVIQQDEMELTKAYTHMTWEDAEHTRTNEKGITYYTKIDEIMVYMNHQYQDYKLDDVMETGGATYKAFLSQLWTDLNGGDSIKSMSDLYKEPSYKLAEEDQEELRELTEEGNYLVLQELDNPFQGQTDEDSLRMTVRYGYEILDEKPTLHHHILLEAKEGQVIVAPMEGKVSLEGENIILTSGKGVNKTKLTLFGIHLGRVSEGQQVLAGDIIGQTKDGTGLKVTYQKVDNDTDKLVYVNPAFYFPKVIQVQTTILPTIGQFGGEEFERAKAIYDYLKSKGATNQAIAAILGNWSVESAINPKRAEGEFLTPPVGATDTSWDDESWLSLNGPTIYNGRYPNILKRGLGLGQWTDTADGSRRHTLLLEYAKGKHQKWYDLGLQLDFMLHGDSPYYTSWLKEFFNNSGSPASLAQLFLIYWEGNSGDKLLERQTRATEWFYQIEKGFSHPNGGTAQSDPKALEAVRGDLFENSIPGGGDGMGYAYGQCTWGVAARINQLGLKLKGRNGEKISIISTMGNGQDWVRTAASLGGETGTSPQAGAILSFAGGGHGTPAEYGHVAFVGARRF</sequence>
<protein>
    <submittedName>
        <fullName evidence="3">CHAP domain protein</fullName>
    </submittedName>
</protein>
<evidence type="ECO:0000313" key="4">
    <source>
        <dbReference type="Proteomes" id="UP000004423"/>
    </source>
</evidence>
<dbReference type="GeneID" id="49629423"/>
<dbReference type="InterPro" id="IPR041219">
    <property type="entry name" value="Phage_lysozyme2"/>
</dbReference>
<feature type="transmembrane region" description="Helical" evidence="1">
    <location>
        <begin position="307"/>
        <end position="326"/>
    </location>
</feature>
<dbReference type="Gene3D" id="1.10.530.10">
    <property type="match status" value="1"/>
</dbReference>
<proteinExistence type="predicted"/>
<name>A0AAV3FSJ3_STRCB</name>
<keyword evidence="1" id="KW-0812">Transmembrane</keyword>
<feature type="domain" description="Peptidase C51" evidence="2">
    <location>
        <begin position="792"/>
        <end position="897"/>
    </location>
</feature>
<dbReference type="CDD" id="cd12797">
    <property type="entry name" value="M23_peptidase"/>
    <property type="match status" value="1"/>
</dbReference>
<dbReference type="RefSeq" id="WP_003048408.1">
    <property type="nucleotide sequence ID" value="NZ_AIDX01000001.2"/>
</dbReference>
<dbReference type="InterPro" id="IPR011055">
    <property type="entry name" value="Dup_hybrid_motif"/>
</dbReference>
<dbReference type="AlphaFoldDB" id="A0AAV3FSJ3"/>
<dbReference type="InterPro" id="IPR038765">
    <property type="entry name" value="Papain-like_cys_pep_sf"/>
</dbReference>
<organism evidence="3 4">
    <name type="scientific">Streptococcus canis FSL Z3-227</name>
    <dbReference type="NCBI Taxonomy" id="482234"/>
    <lineage>
        <taxon>Bacteria</taxon>
        <taxon>Bacillati</taxon>
        <taxon>Bacillota</taxon>
        <taxon>Bacilli</taxon>
        <taxon>Lactobacillales</taxon>
        <taxon>Streptococcaceae</taxon>
        <taxon>Streptococcus</taxon>
    </lineage>
</organism>
<evidence type="ECO:0000259" key="2">
    <source>
        <dbReference type="PROSITE" id="PS50911"/>
    </source>
</evidence>
<dbReference type="EMBL" id="AIDX01000001">
    <property type="protein sequence ID" value="EIQ81919.1"/>
    <property type="molecule type" value="Genomic_DNA"/>
</dbReference>
<reference evidence="3 4" key="1">
    <citation type="journal article" date="2012" name="PLoS ONE">
        <title>Gene Repertoire Evolution of Streptococcus pyogenes Inferred from Phylogenomic Analysis with Streptococcus canis and Streptococcus dysgalactiae.</title>
        <authorList>
            <person name="Lefebure T."/>
            <person name="Richards V.P."/>
            <person name="Lang P."/>
            <person name="Pavinski-Bitar P."/>
            <person name="Stanhope M.J."/>
        </authorList>
    </citation>
    <scope>NUCLEOTIDE SEQUENCE [LARGE SCALE GENOMIC DNA]</scope>
    <source>
        <strain evidence="3 4">FSL Z3-227</strain>
    </source>
</reference>